<accession>A0A9R0ZJC2</accession>
<dbReference type="Gene3D" id="1.10.246.20">
    <property type="entry name" value="Coactivator CBP, KIX domain"/>
    <property type="match status" value="1"/>
</dbReference>
<name>A0A9R0ZJC2_TRITD</name>
<evidence type="ECO:0000256" key="1">
    <source>
        <dbReference type="ARBA" id="ARBA00004123"/>
    </source>
</evidence>
<dbReference type="InterPro" id="IPR036546">
    <property type="entry name" value="MED15_KIX"/>
</dbReference>
<evidence type="ECO:0000313" key="4">
    <source>
        <dbReference type="EMBL" id="VAI78735.1"/>
    </source>
</evidence>
<reference evidence="4 5" key="1">
    <citation type="submission" date="2017-09" db="EMBL/GenBank/DDBJ databases">
        <authorList>
            <consortium name="International Durum Wheat Genome Sequencing Consortium (IDWGSC)"/>
            <person name="Milanesi L."/>
        </authorList>
    </citation>
    <scope>NUCLEOTIDE SEQUENCE [LARGE SCALE GENOMIC DNA]</scope>
    <source>
        <strain evidence="5">cv. Svevo</strain>
    </source>
</reference>
<dbReference type="Pfam" id="PF16987">
    <property type="entry name" value="KIX_2"/>
    <property type="match status" value="1"/>
</dbReference>
<dbReference type="InterPro" id="IPR032675">
    <property type="entry name" value="LRR_dom_sf"/>
</dbReference>
<keyword evidence="5" id="KW-1185">Reference proteome</keyword>
<dbReference type="GO" id="GO:0003712">
    <property type="term" value="F:transcription coregulator activity"/>
    <property type="evidence" value="ECO:0007669"/>
    <property type="project" value="InterPro"/>
</dbReference>
<feature type="domain" description="Mediator complex subunit 15 KIX" evidence="3">
    <location>
        <begin position="15"/>
        <end position="86"/>
    </location>
</feature>
<keyword evidence="2" id="KW-0539">Nucleus</keyword>
<dbReference type="GO" id="GO:0006355">
    <property type="term" value="P:regulation of DNA-templated transcription"/>
    <property type="evidence" value="ECO:0007669"/>
    <property type="project" value="InterPro"/>
</dbReference>
<proteinExistence type="predicted"/>
<sequence>MEVVFDGGGGAGGANNWRSQIREEFRKSRISELSEALMQALSPDEPETLTDLLNVAVRLERMIFIVAVSEVDYNYKLYTRLDHLEDDHFEDISSDNHFEDISSDDHFEDISSDDHFEEISSDYQMLEPSTATLLRGIFSDPQNQSIQVQSNLQRMLSGDNTKATAPIGNEEKPCCDDNDRISVLHESILHCIMSFMPAQDVVRTSMLFRRSPPLWTSAPCLDIDIDHFDTDRVKFNKFAKSLFERRGNANTLDKLRLHSFAIDAAKYWIGDAIRLHEVKSIDFTENTRWEAFYLDPKAINFSSKYLRTVKLTNVIIVASVFDQLSRECTSLENLQLADSTLYCPEISSSSLKTLEIINCLVLNHLLIRTGKLVSLCFKDTRCRCTPKYIVRTTSAVILCDLSNAKSIELPTPVAFDRMTPRCSMFISLTSLILGEWCLSNKFAPLACFLEHSPMLENLDLKLKFDCEEQKQPLQMAEGISFQAKSLKKVDAFLQLPTAMIASCLIEQISESFFQGNSRNLVSNLAAFLSDSNIGIFVNAAGISPMMPSHLQQSVPFTHESLRSPLPSGMSPSRKLMRELLSCSVQKLVGEAKKSRRRAASPRKGMDKLFCFWARKGVLMNLA</sequence>
<dbReference type="InterPro" id="IPR053197">
    <property type="entry name" value="F-box_SCFL_complex_component"/>
</dbReference>
<dbReference type="PANTHER" id="PTHR34223:SF8">
    <property type="entry name" value="F-BOX DOMAIN-CONTAINING PROTEIN"/>
    <property type="match status" value="1"/>
</dbReference>
<protein>
    <recommendedName>
        <fullName evidence="3">Mediator complex subunit 15 KIX domain-containing protein</fullName>
    </recommendedName>
</protein>
<dbReference type="GO" id="GO:0005634">
    <property type="term" value="C:nucleus"/>
    <property type="evidence" value="ECO:0007669"/>
    <property type="project" value="UniProtKB-SubCell"/>
</dbReference>
<dbReference type="PANTHER" id="PTHR34223">
    <property type="entry name" value="OS11G0201299 PROTEIN"/>
    <property type="match status" value="1"/>
</dbReference>
<evidence type="ECO:0000259" key="3">
    <source>
        <dbReference type="Pfam" id="PF16987"/>
    </source>
</evidence>
<dbReference type="SUPFAM" id="SSF52047">
    <property type="entry name" value="RNI-like"/>
    <property type="match status" value="1"/>
</dbReference>
<organism evidence="4 5">
    <name type="scientific">Triticum turgidum subsp. durum</name>
    <name type="common">Durum wheat</name>
    <name type="synonym">Triticum durum</name>
    <dbReference type="NCBI Taxonomy" id="4567"/>
    <lineage>
        <taxon>Eukaryota</taxon>
        <taxon>Viridiplantae</taxon>
        <taxon>Streptophyta</taxon>
        <taxon>Embryophyta</taxon>
        <taxon>Tracheophyta</taxon>
        <taxon>Spermatophyta</taxon>
        <taxon>Magnoliopsida</taxon>
        <taxon>Liliopsida</taxon>
        <taxon>Poales</taxon>
        <taxon>Poaceae</taxon>
        <taxon>BOP clade</taxon>
        <taxon>Pooideae</taxon>
        <taxon>Triticodae</taxon>
        <taxon>Triticeae</taxon>
        <taxon>Triticinae</taxon>
        <taxon>Triticum</taxon>
    </lineage>
</organism>
<gene>
    <name evidence="4" type="ORF">TRITD_7Av1G220170</name>
</gene>
<dbReference type="AlphaFoldDB" id="A0A9R0ZJC2"/>
<dbReference type="InterPro" id="IPR036529">
    <property type="entry name" value="KIX_dom_sf"/>
</dbReference>
<comment type="subcellular location">
    <subcellularLocation>
        <location evidence="1">Nucleus</location>
    </subcellularLocation>
</comment>
<dbReference type="EMBL" id="LT934123">
    <property type="protein sequence ID" value="VAI78735.1"/>
    <property type="molecule type" value="Genomic_DNA"/>
</dbReference>
<evidence type="ECO:0000256" key="2">
    <source>
        <dbReference type="ARBA" id="ARBA00023242"/>
    </source>
</evidence>
<dbReference type="Gramene" id="TRITD7Av1G220170.1">
    <property type="protein sequence ID" value="TRITD7Av1G220170.1"/>
    <property type="gene ID" value="TRITD7Av1G220170"/>
</dbReference>
<dbReference type="Proteomes" id="UP000324705">
    <property type="component" value="Chromosome 7A"/>
</dbReference>
<dbReference type="Gene3D" id="3.80.10.10">
    <property type="entry name" value="Ribonuclease Inhibitor"/>
    <property type="match status" value="1"/>
</dbReference>
<evidence type="ECO:0000313" key="5">
    <source>
        <dbReference type="Proteomes" id="UP000324705"/>
    </source>
</evidence>